<gene>
    <name evidence="1" type="ORF">DFH08DRAFT_820845</name>
</gene>
<protein>
    <submittedName>
        <fullName evidence="1">Uncharacterized protein</fullName>
    </submittedName>
</protein>
<evidence type="ECO:0000313" key="2">
    <source>
        <dbReference type="Proteomes" id="UP001218218"/>
    </source>
</evidence>
<keyword evidence="2" id="KW-1185">Reference proteome</keyword>
<proteinExistence type="predicted"/>
<dbReference type="EMBL" id="JARIHO010000063">
    <property type="protein sequence ID" value="KAJ7315241.1"/>
    <property type="molecule type" value="Genomic_DNA"/>
</dbReference>
<reference evidence="1" key="1">
    <citation type="submission" date="2023-03" db="EMBL/GenBank/DDBJ databases">
        <title>Massive genome expansion in bonnet fungi (Mycena s.s.) driven by repeated elements and novel gene families across ecological guilds.</title>
        <authorList>
            <consortium name="Lawrence Berkeley National Laboratory"/>
            <person name="Harder C.B."/>
            <person name="Miyauchi S."/>
            <person name="Viragh M."/>
            <person name="Kuo A."/>
            <person name="Thoen E."/>
            <person name="Andreopoulos B."/>
            <person name="Lu D."/>
            <person name="Skrede I."/>
            <person name="Drula E."/>
            <person name="Henrissat B."/>
            <person name="Morin E."/>
            <person name="Kohler A."/>
            <person name="Barry K."/>
            <person name="LaButti K."/>
            <person name="Morin E."/>
            <person name="Salamov A."/>
            <person name="Lipzen A."/>
            <person name="Mereny Z."/>
            <person name="Hegedus B."/>
            <person name="Baldrian P."/>
            <person name="Stursova M."/>
            <person name="Weitz H."/>
            <person name="Taylor A."/>
            <person name="Grigoriev I.V."/>
            <person name="Nagy L.G."/>
            <person name="Martin F."/>
            <person name="Kauserud H."/>
        </authorList>
    </citation>
    <scope>NUCLEOTIDE SEQUENCE</scope>
    <source>
        <strain evidence="1">CBHHK002</strain>
    </source>
</reference>
<dbReference type="Proteomes" id="UP001218218">
    <property type="component" value="Unassembled WGS sequence"/>
</dbReference>
<name>A0AAD6ZBJ6_9AGAR</name>
<comment type="caution">
    <text evidence="1">The sequence shown here is derived from an EMBL/GenBank/DDBJ whole genome shotgun (WGS) entry which is preliminary data.</text>
</comment>
<organism evidence="1 2">
    <name type="scientific">Mycena albidolilacea</name>
    <dbReference type="NCBI Taxonomy" id="1033008"/>
    <lineage>
        <taxon>Eukaryota</taxon>
        <taxon>Fungi</taxon>
        <taxon>Dikarya</taxon>
        <taxon>Basidiomycota</taxon>
        <taxon>Agaricomycotina</taxon>
        <taxon>Agaricomycetes</taxon>
        <taxon>Agaricomycetidae</taxon>
        <taxon>Agaricales</taxon>
        <taxon>Marasmiineae</taxon>
        <taxon>Mycenaceae</taxon>
        <taxon>Mycena</taxon>
    </lineage>
</organism>
<sequence length="548" mass="60831">MANAISAQELISTYVELTSNCQGVSGYTPAFTRPLDVSFQERKSPFPDAIELLESTQALGRPCGLACPGITRISTNIAGIGHWVWGGSRIPLPNRIGRTPSPVLTAILLWTCGSYFEWDGAELVLDHRHMPNLASDANGGFLDTRLRLQLVCHEWNGLITYCGSFWSSYAIGPGKSRTEFYKWTRRMTSVPSHIVIAMPSIPTRMSVPSRMPTSGSDGCVSIQDIVGLLRRQAAICATLFIAAPNTPWLAALDEGIRNSSFPAVSRLALVVCDTRNERLSSLRSRELKDQSTLEGFSGARCKPYMLRLKGVGISWTNTAKLEYSNISTLVLHFLGSDTAPLVHELHSMLEHATALERMSIHEVHLTGSYMPKTQIIMNRLKALEYGPGGCDTLGLLMANILAPCMLELHLSLGKGDMQIALRCAGLFNTAIDMRITCADATKAEVRALYAMTPAVYTLDIVFASLRFLNELHDDDLLPGLRALFQHETWFELLYNLANRRRNLSRLVLYRPAEFRGIPIEMNQDEMADLLGLIDSVEYVFALPNLWYM</sequence>
<accession>A0AAD6ZBJ6</accession>
<evidence type="ECO:0000313" key="1">
    <source>
        <dbReference type="EMBL" id="KAJ7315241.1"/>
    </source>
</evidence>
<dbReference type="AlphaFoldDB" id="A0AAD6ZBJ6"/>